<feature type="domain" description="EF-hand" evidence="8">
    <location>
        <begin position="462"/>
        <end position="497"/>
    </location>
</feature>
<sequence length="792" mass="88284">MLSPTNVGRTLRTEEETHTGMERDVARSHPNEMSADSLIVRYQRAVKGESQSTLTLAETNEDDQPAETMENGPSTPSSESDFDWDDTDESELDESERQEREQQKLREVQGQQEHEHIIRHAKRLRRFCLFFMSLSGPVRTTIVSLLGSGIAITPALLVWFRFTDVAAKNHILAWSVWLSASFAATCATSIIVNVLPSIVIKLFTLLYGSTPESLKTQVELWTNVRFWTKVAACFGCYWVTLSVMFSGVFHLRDDPHLHYFKWVKKVVVGLFTAGAVLLAEKILLKVIQLNFHRTSLKDRLEENGRALRALDRLAAAKGLSHSPKKRNSTFSFAQYRLRSAMRTPQSHAKHSTVVDVPPTPLTPSKSGPREKRPAGNSAAGETSSVTADQKLESTPQKQGKSRRSSSIFMMAKNLASKNEDSAASGVLSSTHSAKKLAKKLFAGLDQDRGGVITQNEIEPYFKTVSEAAKAFKLFDKDGNGDIDRKEMRNAVVRIYRERRELASSLKNMSSAVSKLDAVLITIASVLTISLESSSSTPRSICSLNADGHNHLGILSLGTQPKIFLSIHPYDVGDMVSIDDKEMVVMEFGLFSTTFVHLDGKMVVAPNSQLIGKKHIVNIRRSGPMSDKTSVMVGFDTPLEVLHEFRARANVNIDYMSNQNLIQSVNTLNLYLDPSDVNPFPQTFRLKVLMQHKSNFQDMNARWARRTLFMKEMKRVMDSLGMSYKLPIQPISLLVRRPDSKLLVSISAGPHHLLQPVGSLCPSTIPRANSARVMMRPHFNSQPTSSFGALQLA</sequence>
<reference evidence="10" key="2">
    <citation type="journal article" date="2018" name="BMC Genomics">
        <title>Genomic insights into host adaptation between the wheat stripe rust pathogen (Puccinia striiformis f. sp. tritici) and the barley stripe rust pathogen (Puccinia striiformis f. sp. hordei).</title>
        <authorList>
            <person name="Xia C."/>
            <person name="Wang M."/>
            <person name="Yin C."/>
            <person name="Cornejo O.E."/>
            <person name="Hulbert S.H."/>
            <person name="Chen X."/>
        </authorList>
    </citation>
    <scope>NUCLEOTIDE SEQUENCE [LARGE SCALE GENOMIC DNA]</scope>
    <source>
        <strain evidence="10">93TX-2</strain>
    </source>
</reference>
<protein>
    <recommendedName>
        <fullName evidence="8">EF-hand domain-containing protein</fullName>
    </recommendedName>
</protein>
<dbReference type="PROSITE" id="PS00018">
    <property type="entry name" value="EF_HAND_1"/>
    <property type="match status" value="1"/>
</dbReference>
<dbReference type="Gene3D" id="2.30.30.60">
    <property type="match status" value="1"/>
</dbReference>
<feature type="transmembrane region" description="Helical" evidence="7">
    <location>
        <begin position="180"/>
        <end position="206"/>
    </location>
</feature>
<feature type="compositionally biased region" description="Polar residues" evidence="6">
    <location>
        <begin position="49"/>
        <end position="58"/>
    </location>
</feature>
<gene>
    <name evidence="9" type="ORF">PSHT_11273</name>
</gene>
<dbReference type="InterPro" id="IPR006685">
    <property type="entry name" value="MscS_channel_2nd"/>
</dbReference>
<keyword evidence="10" id="KW-1185">Reference proteome</keyword>
<comment type="subcellular location">
    <subcellularLocation>
        <location evidence="1">Membrane</location>
    </subcellularLocation>
</comment>
<comment type="caution">
    <text evidence="9">The sequence shown here is derived from an EMBL/GenBank/DDBJ whole genome shotgun (WGS) entry which is preliminary data.</text>
</comment>
<dbReference type="PANTHER" id="PTHR31323:SF11">
    <property type="entry name" value="EF-HAND DOMAIN-CONTAINING PROTEIN"/>
    <property type="match status" value="1"/>
</dbReference>
<dbReference type="Pfam" id="PF13405">
    <property type="entry name" value="EF-hand_6"/>
    <property type="match status" value="1"/>
</dbReference>
<evidence type="ECO:0000313" key="10">
    <source>
        <dbReference type="Proteomes" id="UP000238274"/>
    </source>
</evidence>
<dbReference type="Proteomes" id="UP000238274">
    <property type="component" value="Unassembled WGS sequence"/>
</dbReference>
<dbReference type="OrthoDB" id="544685at2759"/>
<organism evidence="9 10">
    <name type="scientific">Puccinia striiformis</name>
    <dbReference type="NCBI Taxonomy" id="27350"/>
    <lineage>
        <taxon>Eukaryota</taxon>
        <taxon>Fungi</taxon>
        <taxon>Dikarya</taxon>
        <taxon>Basidiomycota</taxon>
        <taxon>Pucciniomycotina</taxon>
        <taxon>Pucciniomycetes</taxon>
        <taxon>Pucciniales</taxon>
        <taxon>Pucciniaceae</taxon>
        <taxon>Puccinia</taxon>
    </lineage>
</organism>
<evidence type="ECO:0000256" key="2">
    <source>
        <dbReference type="ARBA" id="ARBA00022692"/>
    </source>
</evidence>
<dbReference type="GO" id="GO:0005509">
    <property type="term" value="F:calcium ion binding"/>
    <property type="evidence" value="ECO:0007669"/>
    <property type="project" value="InterPro"/>
</dbReference>
<keyword evidence="3" id="KW-0106">Calcium</keyword>
<dbReference type="VEuPathDB" id="FungiDB:PSHT_11273"/>
<feature type="compositionally biased region" description="Acidic residues" evidence="6">
    <location>
        <begin position="80"/>
        <end position="94"/>
    </location>
</feature>
<evidence type="ECO:0000256" key="6">
    <source>
        <dbReference type="SAM" id="MobiDB-lite"/>
    </source>
</evidence>
<dbReference type="EMBL" id="PKSM01000184">
    <property type="protein sequence ID" value="POW04427.1"/>
    <property type="molecule type" value="Genomic_DNA"/>
</dbReference>
<dbReference type="CDD" id="cd00051">
    <property type="entry name" value="EFh"/>
    <property type="match status" value="1"/>
</dbReference>
<feature type="transmembrane region" description="Helical" evidence="7">
    <location>
        <begin position="226"/>
        <end position="246"/>
    </location>
</feature>
<dbReference type="PANTHER" id="PTHR31323">
    <property type="entry name" value="MECHANOSENSITIVE ION CHANNEL PROTEIN MSY2"/>
    <property type="match status" value="1"/>
</dbReference>
<accession>A0A2S4V4K3</accession>
<keyword evidence="5 7" id="KW-0472">Membrane</keyword>
<evidence type="ECO:0000256" key="4">
    <source>
        <dbReference type="ARBA" id="ARBA00022989"/>
    </source>
</evidence>
<dbReference type="SUPFAM" id="SSF47473">
    <property type="entry name" value="EF-hand"/>
    <property type="match status" value="1"/>
</dbReference>
<evidence type="ECO:0000256" key="3">
    <source>
        <dbReference type="ARBA" id="ARBA00022837"/>
    </source>
</evidence>
<dbReference type="Pfam" id="PF00924">
    <property type="entry name" value="MS_channel_2nd"/>
    <property type="match status" value="1"/>
</dbReference>
<feature type="transmembrane region" description="Helical" evidence="7">
    <location>
        <begin position="266"/>
        <end position="284"/>
    </location>
</feature>
<dbReference type="GO" id="GO:0016020">
    <property type="term" value="C:membrane"/>
    <property type="evidence" value="ECO:0007669"/>
    <property type="project" value="UniProtKB-SubCell"/>
</dbReference>
<dbReference type="InterPro" id="IPR002048">
    <property type="entry name" value="EF_hand_dom"/>
</dbReference>
<feature type="compositionally biased region" description="Polar residues" evidence="6">
    <location>
        <begin position="379"/>
        <end position="398"/>
    </location>
</feature>
<feature type="compositionally biased region" description="Basic and acidic residues" evidence="6">
    <location>
        <begin position="95"/>
        <end position="113"/>
    </location>
</feature>
<dbReference type="SUPFAM" id="SSF50182">
    <property type="entry name" value="Sm-like ribonucleoproteins"/>
    <property type="match status" value="1"/>
</dbReference>
<feature type="transmembrane region" description="Helical" evidence="7">
    <location>
        <begin position="127"/>
        <end position="160"/>
    </location>
</feature>
<reference evidence="9 10" key="1">
    <citation type="submission" date="2017-12" db="EMBL/GenBank/DDBJ databases">
        <title>Gene loss provides genomic basis for host adaptation in cereal stripe rust fungi.</title>
        <authorList>
            <person name="Xia C."/>
        </authorList>
    </citation>
    <scope>NUCLEOTIDE SEQUENCE [LARGE SCALE GENOMIC DNA]</scope>
    <source>
        <strain evidence="9 10">93TX-2</strain>
    </source>
</reference>
<dbReference type="SMART" id="SM00054">
    <property type="entry name" value="EFh"/>
    <property type="match status" value="2"/>
</dbReference>
<dbReference type="InterPro" id="IPR023408">
    <property type="entry name" value="MscS_beta-dom_sf"/>
</dbReference>
<dbReference type="InterPro" id="IPR018247">
    <property type="entry name" value="EF_Hand_1_Ca_BS"/>
</dbReference>
<dbReference type="InterPro" id="IPR011992">
    <property type="entry name" value="EF-hand-dom_pair"/>
</dbReference>
<dbReference type="GO" id="GO:0005262">
    <property type="term" value="F:calcium channel activity"/>
    <property type="evidence" value="ECO:0007669"/>
    <property type="project" value="TreeGrafter"/>
</dbReference>
<proteinExistence type="predicted"/>
<evidence type="ECO:0000256" key="7">
    <source>
        <dbReference type="SAM" id="Phobius"/>
    </source>
</evidence>
<keyword evidence="2 7" id="KW-0812">Transmembrane</keyword>
<name>A0A2S4V4K3_9BASI</name>
<evidence type="ECO:0000256" key="5">
    <source>
        <dbReference type="ARBA" id="ARBA00023136"/>
    </source>
</evidence>
<feature type="region of interest" description="Disordered" evidence="6">
    <location>
        <begin position="1"/>
        <end position="113"/>
    </location>
</feature>
<dbReference type="Gene3D" id="1.10.238.10">
    <property type="entry name" value="EF-hand"/>
    <property type="match status" value="1"/>
</dbReference>
<dbReference type="Pfam" id="PF25886">
    <property type="entry name" value="Msy1"/>
    <property type="match status" value="1"/>
</dbReference>
<dbReference type="AlphaFoldDB" id="A0A2S4V4K3"/>
<reference evidence="10" key="3">
    <citation type="journal article" date="2018" name="Mol. Plant Microbe Interact.">
        <title>Genome sequence resources for the wheat stripe rust pathogen (Puccinia striiformis f. sp. tritici) and the barley stripe rust pathogen (Puccinia striiformis f. sp. hordei).</title>
        <authorList>
            <person name="Xia C."/>
            <person name="Wang M."/>
            <person name="Yin C."/>
            <person name="Cornejo O.E."/>
            <person name="Hulbert S.H."/>
            <person name="Chen X."/>
        </authorList>
    </citation>
    <scope>NUCLEOTIDE SEQUENCE [LARGE SCALE GENOMIC DNA]</scope>
    <source>
        <strain evidence="10">93TX-2</strain>
    </source>
</reference>
<evidence type="ECO:0000256" key="1">
    <source>
        <dbReference type="ARBA" id="ARBA00004370"/>
    </source>
</evidence>
<dbReference type="InterPro" id="IPR058650">
    <property type="entry name" value="Msy1/2-like"/>
</dbReference>
<dbReference type="VEuPathDB" id="FungiDB:PSTT_08413"/>
<feature type="compositionally biased region" description="Basic and acidic residues" evidence="6">
    <location>
        <begin position="11"/>
        <end position="30"/>
    </location>
</feature>
<dbReference type="GO" id="GO:0006874">
    <property type="term" value="P:intracellular calcium ion homeostasis"/>
    <property type="evidence" value="ECO:0007669"/>
    <property type="project" value="TreeGrafter"/>
</dbReference>
<evidence type="ECO:0000259" key="8">
    <source>
        <dbReference type="PROSITE" id="PS50222"/>
    </source>
</evidence>
<dbReference type="PROSITE" id="PS50222">
    <property type="entry name" value="EF_HAND_2"/>
    <property type="match status" value="1"/>
</dbReference>
<evidence type="ECO:0000313" key="9">
    <source>
        <dbReference type="EMBL" id="POW04427.1"/>
    </source>
</evidence>
<keyword evidence="4 7" id="KW-1133">Transmembrane helix</keyword>
<dbReference type="InterPro" id="IPR010920">
    <property type="entry name" value="LSM_dom_sf"/>
</dbReference>
<feature type="region of interest" description="Disordered" evidence="6">
    <location>
        <begin position="341"/>
        <end position="405"/>
    </location>
</feature>